<reference evidence="3" key="1">
    <citation type="submission" date="2017-02" db="UniProtKB">
        <authorList>
            <consortium name="WormBaseParasite"/>
        </authorList>
    </citation>
    <scope>IDENTIFICATION</scope>
</reference>
<evidence type="ECO:0000313" key="2">
    <source>
        <dbReference type="Proteomes" id="UP000278627"/>
    </source>
</evidence>
<dbReference type="EMBL" id="UZAD01001087">
    <property type="protein sequence ID" value="VDN84724.1"/>
    <property type="molecule type" value="Genomic_DNA"/>
</dbReference>
<protein>
    <submittedName>
        <fullName evidence="1 3">Uncharacterized protein</fullName>
    </submittedName>
</protein>
<evidence type="ECO:0000313" key="1">
    <source>
        <dbReference type="EMBL" id="VDN84724.1"/>
    </source>
</evidence>
<dbReference type="WBParaSite" id="BPAG_0000356801-mRNA-1">
    <property type="protein sequence ID" value="BPAG_0000356801-mRNA-1"/>
    <property type="gene ID" value="BPAG_0000356801"/>
</dbReference>
<dbReference type="AlphaFoldDB" id="A0A0N4T5T7"/>
<dbReference type="Proteomes" id="UP000278627">
    <property type="component" value="Unassembled WGS sequence"/>
</dbReference>
<reference evidence="1 2" key="2">
    <citation type="submission" date="2018-11" db="EMBL/GenBank/DDBJ databases">
        <authorList>
            <consortium name="Pathogen Informatics"/>
        </authorList>
    </citation>
    <scope>NUCLEOTIDE SEQUENCE [LARGE SCALE GENOMIC DNA]</scope>
</reference>
<keyword evidence="2" id="KW-1185">Reference proteome</keyword>
<sequence length="89" mass="10544">MDGFSKVQNTKQFLAIIQTCCDETSLHAHLRTSQLSYRRSLKHSEIIDETFLISSQKMNIQLHFVLRLIHKKSDSVLRHKKQEMIKNYQ</sequence>
<gene>
    <name evidence="1" type="ORF">BPAG_LOCUS3538</name>
</gene>
<proteinExistence type="predicted"/>
<accession>A0A0N4T5T7</accession>
<organism evidence="3">
    <name type="scientific">Brugia pahangi</name>
    <name type="common">Filarial nematode worm</name>
    <dbReference type="NCBI Taxonomy" id="6280"/>
    <lineage>
        <taxon>Eukaryota</taxon>
        <taxon>Metazoa</taxon>
        <taxon>Ecdysozoa</taxon>
        <taxon>Nematoda</taxon>
        <taxon>Chromadorea</taxon>
        <taxon>Rhabditida</taxon>
        <taxon>Spirurina</taxon>
        <taxon>Spiruromorpha</taxon>
        <taxon>Filarioidea</taxon>
        <taxon>Onchocercidae</taxon>
        <taxon>Brugia</taxon>
    </lineage>
</organism>
<name>A0A0N4T5T7_BRUPA</name>
<evidence type="ECO:0000313" key="3">
    <source>
        <dbReference type="WBParaSite" id="BPAG_0000356801-mRNA-1"/>
    </source>
</evidence>